<keyword evidence="3" id="KW-0862">Zinc</keyword>
<evidence type="ECO:0008006" key="8">
    <source>
        <dbReference type="Google" id="ProtNLM"/>
    </source>
</evidence>
<gene>
    <name evidence="7" type="primary">LOC109699179</name>
</gene>
<evidence type="ECO:0000256" key="2">
    <source>
        <dbReference type="ARBA" id="ARBA00022771"/>
    </source>
</evidence>
<evidence type="ECO:0000256" key="1">
    <source>
        <dbReference type="ARBA" id="ARBA00022723"/>
    </source>
</evidence>
<dbReference type="Gene3D" id="3.30.40.10">
    <property type="entry name" value="Zinc/RING finger domain, C3HC4 (zinc finger)"/>
    <property type="match status" value="1"/>
</dbReference>
<dbReference type="InterPro" id="IPR017907">
    <property type="entry name" value="Znf_RING_CS"/>
</dbReference>
<dbReference type="Ensembl" id="ENSCCNT00000023406.1">
    <property type="protein sequence ID" value="ENSCCNP00000017977.1"/>
    <property type="gene ID" value="ENSCCNG00000018285.1"/>
</dbReference>
<dbReference type="PROSITE" id="PS00518">
    <property type="entry name" value="ZF_RING_1"/>
    <property type="match status" value="1"/>
</dbReference>
<dbReference type="SMART" id="SM00336">
    <property type="entry name" value="BBOX"/>
    <property type="match status" value="1"/>
</dbReference>
<sequence length="327" mass="37533">MDPVALVEAIVEEVTCPICMNFLREPVSMDCGHTFCHSCVSGLWEIPGGSQNWSYTCPLCQAPVQPRNLRPNWQLASVVEKVHLLRTCPEVGLKGDVCELHREQLNMFCKEDGLMMCNACSQSPEHEAHSVVPMENVAWKYKWKLREALEHLRKEQKEAWKLEISERKRTANWKMQVEIQKQNIIWEFEKYKKLLEKNQPPGRQLEVEAATALASLEQEEGETARKLELSHDKHIQQSQVLWKMIAELEERSQKPARWMLQEQVLEPAAARTNLPGAEDRLSRAGAKSDLDDLCSRCASGSRYSLLPPHCVRGQKMRALWRHSAETA</sequence>
<dbReference type="InterPro" id="IPR001841">
    <property type="entry name" value="Znf_RING"/>
</dbReference>
<keyword evidence="1" id="KW-0479">Metal-binding</keyword>
<reference evidence="7" key="1">
    <citation type="submission" date="2023-09" db="UniProtKB">
        <authorList>
            <consortium name="Ensembl"/>
        </authorList>
    </citation>
    <scope>IDENTIFICATION</scope>
</reference>
<dbReference type="PROSITE" id="PS50119">
    <property type="entry name" value="ZF_BBOX"/>
    <property type="match status" value="1"/>
</dbReference>
<dbReference type="SUPFAM" id="SSF57845">
    <property type="entry name" value="B-box zinc-binding domain"/>
    <property type="match status" value="1"/>
</dbReference>
<protein>
    <recommendedName>
        <fullName evidence="8">E3 ubiquitin-protein ligase TRIM68</fullName>
    </recommendedName>
</protein>
<dbReference type="PANTHER" id="PTHR24103">
    <property type="entry name" value="E3 UBIQUITIN-PROTEIN LIGASE TRIM"/>
    <property type="match status" value="1"/>
</dbReference>
<evidence type="ECO:0000313" key="7">
    <source>
        <dbReference type="Ensembl" id="ENSCCNP00000017977.1"/>
    </source>
</evidence>
<feature type="domain" description="RING-type" evidence="5">
    <location>
        <begin position="16"/>
        <end position="61"/>
    </location>
</feature>
<evidence type="ECO:0000259" key="6">
    <source>
        <dbReference type="PROSITE" id="PS50119"/>
    </source>
</evidence>
<accession>A0A8C0WYE6</accession>
<keyword evidence="2 4" id="KW-0863">Zinc-finger</keyword>
<feature type="domain" description="B box-type" evidence="6">
    <location>
        <begin position="93"/>
        <end position="134"/>
    </location>
</feature>
<dbReference type="PROSITE" id="PS50089">
    <property type="entry name" value="ZF_RING_2"/>
    <property type="match status" value="1"/>
</dbReference>
<evidence type="ECO:0000259" key="5">
    <source>
        <dbReference type="PROSITE" id="PS50089"/>
    </source>
</evidence>
<dbReference type="Pfam" id="PF00643">
    <property type="entry name" value="zf-B_box"/>
    <property type="match status" value="1"/>
</dbReference>
<proteinExistence type="predicted"/>
<dbReference type="GO" id="GO:0008270">
    <property type="term" value="F:zinc ion binding"/>
    <property type="evidence" value="ECO:0007669"/>
    <property type="project" value="UniProtKB-KW"/>
</dbReference>
<dbReference type="InterPro" id="IPR050143">
    <property type="entry name" value="TRIM/RBCC"/>
</dbReference>
<dbReference type="SMART" id="SM00184">
    <property type="entry name" value="RING"/>
    <property type="match status" value="1"/>
</dbReference>
<evidence type="ECO:0000256" key="4">
    <source>
        <dbReference type="PROSITE-ProRule" id="PRU00024"/>
    </source>
</evidence>
<name>A0A8C0WYE6_CASCN</name>
<dbReference type="SUPFAM" id="SSF57850">
    <property type="entry name" value="RING/U-box"/>
    <property type="match status" value="1"/>
</dbReference>
<dbReference type="AlphaFoldDB" id="A0A8C0WYE6"/>
<dbReference type="InterPro" id="IPR013083">
    <property type="entry name" value="Znf_RING/FYVE/PHD"/>
</dbReference>
<organism evidence="7">
    <name type="scientific">Castor canadensis</name>
    <name type="common">American beaver</name>
    <dbReference type="NCBI Taxonomy" id="51338"/>
    <lineage>
        <taxon>Eukaryota</taxon>
        <taxon>Metazoa</taxon>
        <taxon>Chordata</taxon>
        <taxon>Craniata</taxon>
        <taxon>Vertebrata</taxon>
        <taxon>Euteleostomi</taxon>
        <taxon>Mammalia</taxon>
        <taxon>Eutheria</taxon>
        <taxon>Euarchontoglires</taxon>
        <taxon>Glires</taxon>
        <taxon>Rodentia</taxon>
        <taxon>Castorimorpha</taxon>
        <taxon>Castoridae</taxon>
        <taxon>Castor</taxon>
    </lineage>
</organism>
<evidence type="ECO:0000256" key="3">
    <source>
        <dbReference type="ARBA" id="ARBA00022833"/>
    </source>
</evidence>
<dbReference type="InterPro" id="IPR000315">
    <property type="entry name" value="Znf_B-box"/>
</dbReference>
<dbReference type="Pfam" id="PF15227">
    <property type="entry name" value="zf-C3HC4_4"/>
    <property type="match status" value="1"/>
</dbReference>
<dbReference type="Gene3D" id="3.30.160.60">
    <property type="entry name" value="Classic Zinc Finger"/>
    <property type="match status" value="1"/>
</dbReference>